<protein>
    <submittedName>
        <fullName evidence="1">Uncharacterized protein</fullName>
    </submittedName>
</protein>
<organism evidence="1 2">
    <name type="scientific">Candidatus Clostridium eludens</name>
    <dbReference type="NCBI Taxonomy" id="3381663"/>
    <lineage>
        <taxon>Bacteria</taxon>
        <taxon>Bacillati</taxon>
        <taxon>Bacillota</taxon>
        <taxon>Clostridia</taxon>
        <taxon>Eubacteriales</taxon>
        <taxon>Clostridiaceae</taxon>
        <taxon>Clostridium</taxon>
    </lineage>
</organism>
<proteinExistence type="predicted"/>
<keyword evidence="2" id="KW-1185">Reference proteome</keyword>
<dbReference type="EMBL" id="JBJHZX010000009">
    <property type="protein sequence ID" value="MFL0195438.1"/>
    <property type="molecule type" value="Genomic_DNA"/>
</dbReference>
<reference evidence="1 2" key="1">
    <citation type="submission" date="2024-11" db="EMBL/GenBank/DDBJ databases">
        <authorList>
            <person name="Heng Y.C."/>
            <person name="Lim A.C.H."/>
            <person name="Lee J.K.Y."/>
            <person name="Kittelmann S."/>
        </authorList>
    </citation>
    <scope>NUCLEOTIDE SEQUENCE [LARGE SCALE GENOMIC DNA]</scope>
    <source>
        <strain evidence="1 2">WILCCON 0269</strain>
    </source>
</reference>
<sequence length="60" mass="7309">MVYNLERIIDYIIREDMEEEIEMNIQEAKNLIRMGMDLLTVIKITGLEWEEINSIKRYMN</sequence>
<dbReference type="RefSeq" id="WP_406791560.1">
    <property type="nucleotide sequence ID" value="NZ_JBJHZX010000009.1"/>
</dbReference>
<evidence type="ECO:0000313" key="2">
    <source>
        <dbReference type="Proteomes" id="UP001623660"/>
    </source>
</evidence>
<evidence type="ECO:0000313" key="1">
    <source>
        <dbReference type="EMBL" id="MFL0195438.1"/>
    </source>
</evidence>
<dbReference type="Proteomes" id="UP001623660">
    <property type="component" value="Unassembled WGS sequence"/>
</dbReference>
<comment type="caution">
    <text evidence="1">The sequence shown here is derived from an EMBL/GenBank/DDBJ whole genome shotgun (WGS) entry which is preliminary data.</text>
</comment>
<name>A0ABW8SIM3_9CLOT</name>
<accession>A0ABW8SIM3</accession>
<gene>
    <name evidence="1" type="ORF">ACJDU8_07650</name>
</gene>